<dbReference type="InterPro" id="IPR023210">
    <property type="entry name" value="NADP_OxRdtase_dom"/>
</dbReference>
<feature type="domain" description="NADP-dependent oxidoreductase" evidence="3">
    <location>
        <begin position="55"/>
        <end position="317"/>
    </location>
</feature>
<organism evidence="4 5">
    <name type="scientific">Actinoallomurus bryophytorum</name>
    <dbReference type="NCBI Taxonomy" id="1490222"/>
    <lineage>
        <taxon>Bacteria</taxon>
        <taxon>Bacillati</taxon>
        <taxon>Actinomycetota</taxon>
        <taxon>Actinomycetes</taxon>
        <taxon>Streptosporangiales</taxon>
        <taxon>Thermomonosporaceae</taxon>
        <taxon>Actinoallomurus</taxon>
    </lineage>
</organism>
<accession>A0A543CRX9</accession>
<dbReference type="GO" id="GO:0016491">
    <property type="term" value="F:oxidoreductase activity"/>
    <property type="evidence" value="ECO:0007669"/>
    <property type="project" value="UniProtKB-KW"/>
</dbReference>
<evidence type="ECO:0000313" key="5">
    <source>
        <dbReference type="Proteomes" id="UP000316096"/>
    </source>
</evidence>
<comment type="caution">
    <text evidence="4">The sequence shown here is derived from an EMBL/GenBank/DDBJ whole genome shotgun (WGS) entry which is preliminary data.</text>
</comment>
<dbReference type="InterPro" id="IPR020471">
    <property type="entry name" value="AKR"/>
</dbReference>
<gene>
    <name evidence="4" type="ORF">FB559_5499</name>
</gene>
<evidence type="ECO:0000313" key="4">
    <source>
        <dbReference type="EMBL" id="TQL99798.1"/>
    </source>
</evidence>
<dbReference type="PRINTS" id="PR00069">
    <property type="entry name" value="ALDKETRDTASE"/>
</dbReference>
<sequence length="329" mass="35811">MPNRDATSRGQGDLADHPPYDAPRVLGAPRAEERRGQPGSNIRDTLEVAGRTVTRLGFGAMRLAGPRIWGRPTDRAHSVRLARRAIECGVQHIDTADTYGLGVAEDILREALHPYPEHLLIATKIGQVQPRPGEWVPIGHPAFLRHQCEMSLRRLGVERIDLLYLHRIDPAVPFLDQLGALKELQDEGKIAHIGLSEVGLDQIAAARGVIEIAAVQNIYNLTTRTWDDVVDYCTREHLPFVPWFPVMNGALTRPGGVAAEVAAETGSTPTQVALAWLLARAHVMCPIPGTSSLAHLEENAAAAALRLTDDQVARLTATAQPAAQDDDQT</sequence>
<name>A0A543CRX9_9ACTN</name>
<dbReference type="GO" id="GO:0005737">
    <property type="term" value="C:cytoplasm"/>
    <property type="evidence" value="ECO:0007669"/>
    <property type="project" value="TreeGrafter"/>
</dbReference>
<dbReference type="AlphaFoldDB" id="A0A543CRX9"/>
<evidence type="ECO:0000256" key="1">
    <source>
        <dbReference type="ARBA" id="ARBA00023002"/>
    </source>
</evidence>
<dbReference type="RefSeq" id="WP_246122099.1">
    <property type="nucleotide sequence ID" value="NZ_VFOZ01000001.1"/>
</dbReference>
<evidence type="ECO:0000256" key="2">
    <source>
        <dbReference type="SAM" id="MobiDB-lite"/>
    </source>
</evidence>
<protein>
    <submittedName>
        <fullName evidence="4">Aryl-alcohol dehydrogenase-like predicted oxidoreductase</fullName>
    </submittedName>
</protein>
<dbReference type="PANTHER" id="PTHR43625">
    <property type="entry name" value="AFLATOXIN B1 ALDEHYDE REDUCTASE"/>
    <property type="match status" value="1"/>
</dbReference>
<dbReference type="EMBL" id="VFOZ01000001">
    <property type="protein sequence ID" value="TQL99798.1"/>
    <property type="molecule type" value="Genomic_DNA"/>
</dbReference>
<dbReference type="InterPro" id="IPR036812">
    <property type="entry name" value="NAD(P)_OxRdtase_dom_sf"/>
</dbReference>
<evidence type="ECO:0000259" key="3">
    <source>
        <dbReference type="Pfam" id="PF00248"/>
    </source>
</evidence>
<dbReference type="Gene3D" id="3.20.20.100">
    <property type="entry name" value="NADP-dependent oxidoreductase domain"/>
    <property type="match status" value="1"/>
</dbReference>
<keyword evidence="1" id="KW-0560">Oxidoreductase</keyword>
<dbReference type="InterPro" id="IPR050791">
    <property type="entry name" value="Aldo-Keto_reductase"/>
</dbReference>
<dbReference type="Proteomes" id="UP000316096">
    <property type="component" value="Unassembled WGS sequence"/>
</dbReference>
<reference evidence="4 5" key="1">
    <citation type="submission" date="2019-06" db="EMBL/GenBank/DDBJ databases">
        <title>Sequencing the genomes of 1000 actinobacteria strains.</title>
        <authorList>
            <person name="Klenk H.-P."/>
        </authorList>
    </citation>
    <scope>NUCLEOTIDE SEQUENCE [LARGE SCALE GENOMIC DNA]</scope>
    <source>
        <strain evidence="4 5">DSM 102200</strain>
    </source>
</reference>
<feature type="region of interest" description="Disordered" evidence="2">
    <location>
        <begin position="1"/>
        <end position="42"/>
    </location>
</feature>
<proteinExistence type="predicted"/>
<dbReference type="Pfam" id="PF00248">
    <property type="entry name" value="Aldo_ket_red"/>
    <property type="match status" value="1"/>
</dbReference>
<dbReference type="PANTHER" id="PTHR43625:SF40">
    <property type="entry name" value="ALDO-KETO REDUCTASE YAKC [NADP(+)]"/>
    <property type="match status" value="1"/>
</dbReference>
<keyword evidence="5" id="KW-1185">Reference proteome</keyword>
<dbReference type="SUPFAM" id="SSF51430">
    <property type="entry name" value="NAD(P)-linked oxidoreductase"/>
    <property type="match status" value="1"/>
</dbReference>
<dbReference type="CDD" id="cd19088">
    <property type="entry name" value="AKR_AKR13B1"/>
    <property type="match status" value="1"/>
</dbReference>